<sequence length="123" mass="13595">MKNSKIYLYTTLLSFLISYTVIYRLFPNFVVGFFPEALLFAFAFLLGLEVKLIELLIISISSSIVSFVLLQALAFSFFKNFVTFNILLTAIAKGSALLGISNMLIVIIVGAVSNLILNKKKGS</sequence>
<accession>A0A7C5Y8S1</accession>
<feature type="transmembrane region" description="Helical" evidence="1">
    <location>
        <begin position="7"/>
        <end position="23"/>
    </location>
</feature>
<keyword evidence="1" id="KW-0472">Membrane</keyword>
<feature type="transmembrane region" description="Helical" evidence="1">
    <location>
        <begin position="55"/>
        <end position="78"/>
    </location>
</feature>
<gene>
    <name evidence="2" type="ORF">ENM46_01840</name>
</gene>
<comment type="caution">
    <text evidence="2">The sequence shown here is derived from an EMBL/GenBank/DDBJ whole genome shotgun (WGS) entry which is preliminary data.</text>
</comment>
<proteinExistence type="predicted"/>
<dbReference type="AlphaFoldDB" id="A0A7C5Y8S1"/>
<organism evidence="2">
    <name type="scientific">Fervidobacterium nodosum</name>
    <dbReference type="NCBI Taxonomy" id="2424"/>
    <lineage>
        <taxon>Bacteria</taxon>
        <taxon>Thermotogati</taxon>
        <taxon>Thermotogota</taxon>
        <taxon>Thermotogae</taxon>
        <taxon>Thermotogales</taxon>
        <taxon>Fervidobacteriaceae</taxon>
        <taxon>Fervidobacterium</taxon>
    </lineage>
</organism>
<keyword evidence="1" id="KW-0812">Transmembrane</keyword>
<evidence type="ECO:0000256" key="1">
    <source>
        <dbReference type="SAM" id="Phobius"/>
    </source>
</evidence>
<feature type="transmembrane region" description="Helical" evidence="1">
    <location>
        <begin position="29"/>
        <end position="48"/>
    </location>
</feature>
<protein>
    <submittedName>
        <fullName evidence="2">Uncharacterized protein</fullName>
    </submittedName>
</protein>
<feature type="transmembrane region" description="Helical" evidence="1">
    <location>
        <begin position="98"/>
        <end position="117"/>
    </location>
</feature>
<keyword evidence="1" id="KW-1133">Transmembrane helix</keyword>
<reference evidence="2" key="1">
    <citation type="journal article" date="2020" name="mSystems">
        <title>Genome- and Community-Level Interaction Insights into Carbon Utilization and Element Cycling Functions of Hydrothermarchaeota in Hydrothermal Sediment.</title>
        <authorList>
            <person name="Zhou Z."/>
            <person name="Liu Y."/>
            <person name="Xu W."/>
            <person name="Pan J."/>
            <person name="Luo Z.H."/>
            <person name="Li M."/>
        </authorList>
    </citation>
    <scope>NUCLEOTIDE SEQUENCE [LARGE SCALE GENOMIC DNA]</scope>
    <source>
        <strain evidence="2">SpSt-1088</strain>
    </source>
</reference>
<evidence type="ECO:0000313" key="2">
    <source>
        <dbReference type="EMBL" id="HHR33672.1"/>
    </source>
</evidence>
<dbReference type="EMBL" id="DRXW01000118">
    <property type="protein sequence ID" value="HHR33672.1"/>
    <property type="molecule type" value="Genomic_DNA"/>
</dbReference>
<name>A0A7C5Y8S1_9BACT</name>